<organism evidence="3 4">
    <name type="scientific">Pontibacter saemangeumensis</name>
    <dbReference type="NCBI Taxonomy" id="1084525"/>
    <lineage>
        <taxon>Bacteria</taxon>
        <taxon>Pseudomonadati</taxon>
        <taxon>Bacteroidota</taxon>
        <taxon>Cytophagia</taxon>
        <taxon>Cytophagales</taxon>
        <taxon>Hymenobacteraceae</taxon>
        <taxon>Pontibacter</taxon>
    </lineage>
</organism>
<evidence type="ECO:0000313" key="4">
    <source>
        <dbReference type="Proteomes" id="UP001500552"/>
    </source>
</evidence>
<dbReference type="Pfam" id="PF06580">
    <property type="entry name" value="His_kinase"/>
    <property type="match status" value="1"/>
</dbReference>
<dbReference type="InterPro" id="IPR050640">
    <property type="entry name" value="Bact_2-comp_sensor_kinase"/>
</dbReference>
<feature type="domain" description="Signal transduction histidine kinase internal region" evidence="2">
    <location>
        <begin position="151"/>
        <end position="230"/>
    </location>
</feature>
<evidence type="ECO:0000259" key="2">
    <source>
        <dbReference type="Pfam" id="PF06580"/>
    </source>
</evidence>
<dbReference type="RefSeq" id="WP_345159696.1">
    <property type="nucleotide sequence ID" value="NZ_BAABHC010000014.1"/>
</dbReference>
<dbReference type="EMBL" id="BAABHC010000014">
    <property type="protein sequence ID" value="GAA4434910.1"/>
    <property type="molecule type" value="Genomic_DNA"/>
</dbReference>
<gene>
    <name evidence="3" type="ORF">GCM10023188_26420</name>
</gene>
<evidence type="ECO:0000256" key="1">
    <source>
        <dbReference type="SAM" id="Phobius"/>
    </source>
</evidence>
<keyword evidence="1" id="KW-0472">Membrane</keyword>
<feature type="transmembrane region" description="Helical" evidence="1">
    <location>
        <begin position="109"/>
        <end position="131"/>
    </location>
</feature>
<dbReference type="SUPFAM" id="SSF55874">
    <property type="entry name" value="ATPase domain of HSP90 chaperone/DNA topoisomerase II/histidine kinase"/>
    <property type="match status" value="1"/>
</dbReference>
<protein>
    <recommendedName>
        <fullName evidence="2">Signal transduction histidine kinase internal region domain-containing protein</fullName>
    </recommendedName>
</protein>
<keyword evidence="1" id="KW-1133">Transmembrane helix</keyword>
<evidence type="ECO:0000313" key="3">
    <source>
        <dbReference type="EMBL" id="GAA4434910.1"/>
    </source>
</evidence>
<keyword evidence="1" id="KW-0812">Transmembrane</keyword>
<dbReference type="InterPro" id="IPR010559">
    <property type="entry name" value="Sig_transdc_His_kin_internal"/>
</dbReference>
<dbReference type="PANTHER" id="PTHR34220:SF7">
    <property type="entry name" value="SENSOR HISTIDINE KINASE YPDA"/>
    <property type="match status" value="1"/>
</dbReference>
<dbReference type="PANTHER" id="PTHR34220">
    <property type="entry name" value="SENSOR HISTIDINE KINASE YPDA"/>
    <property type="match status" value="1"/>
</dbReference>
<proteinExistence type="predicted"/>
<dbReference type="InterPro" id="IPR036890">
    <property type="entry name" value="HATPase_C_sf"/>
</dbReference>
<feature type="transmembrane region" description="Helical" evidence="1">
    <location>
        <begin position="32"/>
        <end position="57"/>
    </location>
</feature>
<dbReference type="Proteomes" id="UP001500552">
    <property type="component" value="Unassembled WGS sequence"/>
</dbReference>
<keyword evidence="4" id="KW-1185">Reference proteome</keyword>
<feature type="transmembrane region" description="Helical" evidence="1">
    <location>
        <begin position="69"/>
        <end position="89"/>
    </location>
</feature>
<dbReference type="Gene3D" id="3.30.565.10">
    <property type="entry name" value="Histidine kinase-like ATPase, C-terminal domain"/>
    <property type="match status" value="1"/>
</dbReference>
<accession>A0ABP8LRG7</accession>
<sequence length="341" mass="38852">MHPFRIILVYLGWSLFWSAVQAALLLSVGVRLSAALTDALLTNALLVGGGYAMGTCLRFYQPGIKQGAYLLGWSLGLAGISMLLFNYLAGRIFRADEAYLAFVDATLPLRVVFAWLMILLVLLLNWMWYYTRERQQDEARKTDAEKLSREAELHTLRQQLQPHFLFNSLNSISALVGARPEQARRMIMQLSDFLRGTLRKGDQQQVSLLDELQHLELYLEIEKVRFGHRLRTAVDVQKEALEMRLPALLLQPVVENAIKFGLYDTIGDTVISITATARDHHLQLQVQNPYDPATAQPQQGTGFGLSSVQRRLYLLYARHDLLQTRQQENQFITSIKIPQKL</sequence>
<name>A0ABP8LRG7_9BACT</name>
<comment type="caution">
    <text evidence="3">The sequence shown here is derived from an EMBL/GenBank/DDBJ whole genome shotgun (WGS) entry which is preliminary data.</text>
</comment>
<reference evidence="4" key="1">
    <citation type="journal article" date="2019" name="Int. J. Syst. Evol. Microbiol.">
        <title>The Global Catalogue of Microorganisms (GCM) 10K type strain sequencing project: providing services to taxonomists for standard genome sequencing and annotation.</title>
        <authorList>
            <consortium name="The Broad Institute Genomics Platform"/>
            <consortium name="The Broad Institute Genome Sequencing Center for Infectious Disease"/>
            <person name="Wu L."/>
            <person name="Ma J."/>
        </authorList>
    </citation>
    <scope>NUCLEOTIDE SEQUENCE [LARGE SCALE GENOMIC DNA]</scope>
    <source>
        <strain evidence="4">JCM 17926</strain>
    </source>
</reference>